<name>A0A9D4P768_DERFA</name>
<feature type="compositionally biased region" description="Low complexity" evidence="2">
    <location>
        <begin position="561"/>
        <end position="575"/>
    </location>
</feature>
<feature type="compositionally biased region" description="Basic and acidic residues" evidence="2">
    <location>
        <begin position="328"/>
        <end position="339"/>
    </location>
</feature>
<feature type="coiled-coil region" evidence="1">
    <location>
        <begin position="48"/>
        <end position="89"/>
    </location>
</feature>
<sequence>MLEYVLAIRQQCSNVHHHYNDNHYSSSQLYQVSLATILNEFAQLKIQHDHMMAKCEGLESQLEQANCRAEFLAQEVDEQHLRLENASKAKLAILEKKYQDQIRLIEMDFSREKEIMIIQSCHLRQDIDRQMNAVQEQLSKFRSNIKILEEIAELESMENAQDRKNLEQLGNEMKKLKEQNKQLQDQNDELLIEKESLRQQLAAFILASYQHQHNSNQPSQRQQPTMATTVTNQSSIFSSSSFTPESIMMAPTAEIMMMIESGTLPIAGFSTTTGRSKKRKRRRRRKKNKNKTLNNTQIETNTTENSQINNENKNHEDQEEYDKRKKHDLIVDVSSKESENEISVELKTNPKLTNCHPPLSLSQPLAKQSNNNGPEDDHSSTFSTITTHGDDFDDDDDDMDDDYDDFSHQTELLSSLTLQQRHKRIKQPTSLDDDRYEEEEEKLDDDDDDDDDDNLQTLIHHPTSTSYMRSLSDEINFDRSRPVFANQPVVNQSSSLEHNLQMILNQMLNDNHHPKENDDQINFSSKIFDNNETILRRALQRIENALNQIHSNDQSIKMDKQQQSQPQSRSSSLQQDLCFSIDHNNNPNPNPN</sequence>
<dbReference type="EMBL" id="SDOV01000001">
    <property type="protein sequence ID" value="KAH7646065.1"/>
    <property type="molecule type" value="Genomic_DNA"/>
</dbReference>
<feature type="compositionally biased region" description="Polar residues" evidence="2">
    <location>
        <begin position="360"/>
        <end position="373"/>
    </location>
</feature>
<evidence type="ECO:0000256" key="1">
    <source>
        <dbReference type="SAM" id="Coils"/>
    </source>
</evidence>
<feature type="region of interest" description="Disordered" evidence="2">
    <location>
        <begin position="418"/>
        <end position="455"/>
    </location>
</feature>
<feature type="compositionally biased region" description="Low complexity" evidence="2">
    <location>
        <begin position="291"/>
        <end position="305"/>
    </location>
</feature>
<keyword evidence="1" id="KW-0175">Coiled coil</keyword>
<dbReference type="AlphaFoldDB" id="A0A9D4P768"/>
<feature type="compositionally biased region" description="Acidic residues" evidence="2">
    <location>
        <begin position="391"/>
        <end position="404"/>
    </location>
</feature>
<gene>
    <name evidence="3" type="ORF">HUG17_1603</name>
</gene>
<accession>A0A9D4P768</accession>
<evidence type="ECO:0000256" key="2">
    <source>
        <dbReference type="SAM" id="MobiDB-lite"/>
    </source>
</evidence>
<reference evidence="3" key="1">
    <citation type="submission" date="2020-06" db="EMBL/GenBank/DDBJ databases">
        <authorList>
            <person name="Ji K."/>
            <person name="Li J."/>
        </authorList>
    </citation>
    <scope>NUCLEOTIDE SEQUENCE</scope>
    <source>
        <strain evidence="3">JKM2019</strain>
        <tissue evidence="3">Whole body</tissue>
    </source>
</reference>
<feature type="region of interest" description="Disordered" evidence="2">
    <location>
        <begin position="266"/>
        <end position="405"/>
    </location>
</feature>
<protein>
    <submittedName>
        <fullName evidence="3">Ninein-like protein</fullName>
    </submittedName>
</protein>
<dbReference type="Proteomes" id="UP000828236">
    <property type="component" value="Unassembled WGS sequence"/>
</dbReference>
<proteinExistence type="predicted"/>
<reference evidence="3" key="2">
    <citation type="journal article" date="2021" name="World Allergy Organ. J.">
        <title>Chromosome-level assembly of Dermatophagoides farinae genome and transcriptome reveals two novel allergens Der f 37 and Der f 39.</title>
        <authorList>
            <person name="Chen J."/>
            <person name="Cai Z."/>
            <person name="Fan D."/>
            <person name="Hu J."/>
            <person name="Hou Y."/>
            <person name="He Y."/>
            <person name="Zhang Z."/>
            <person name="Zhao Z."/>
            <person name="Gao P."/>
            <person name="Hu W."/>
            <person name="Sun J."/>
            <person name="Li J."/>
            <person name="Ji K."/>
        </authorList>
    </citation>
    <scope>NUCLEOTIDE SEQUENCE</scope>
    <source>
        <strain evidence="3">JKM2019</strain>
    </source>
</reference>
<organism evidence="3">
    <name type="scientific">Dermatophagoides farinae</name>
    <name type="common">American house dust mite</name>
    <dbReference type="NCBI Taxonomy" id="6954"/>
    <lineage>
        <taxon>Eukaryota</taxon>
        <taxon>Metazoa</taxon>
        <taxon>Ecdysozoa</taxon>
        <taxon>Arthropoda</taxon>
        <taxon>Chelicerata</taxon>
        <taxon>Arachnida</taxon>
        <taxon>Acari</taxon>
        <taxon>Acariformes</taxon>
        <taxon>Sarcoptiformes</taxon>
        <taxon>Astigmata</taxon>
        <taxon>Psoroptidia</taxon>
        <taxon>Analgoidea</taxon>
        <taxon>Pyroglyphidae</taxon>
        <taxon>Dermatophagoidinae</taxon>
        <taxon>Dermatophagoides</taxon>
    </lineage>
</organism>
<comment type="caution">
    <text evidence="3">The sequence shown here is derived from an EMBL/GenBank/DDBJ whole genome shotgun (WGS) entry which is preliminary data.</text>
</comment>
<evidence type="ECO:0000313" key="3">
    <source>
        <dbReference type="EMBL" id="KAH7646065.1"/>
    </source>
</evidence>
<feature type="region of interest" description="Disordered" evidence="2">
    <location>
        <begin position="212"/>
        <end position="231"/>
    </location>
</feature>
<feature type="compositionally biased region" description="Acidic residues" evidence="2">
    <location>
        <begin position="434"/>
        <end position="454"/>
    </location>
</feature>
<feature type="compositionally biased region" description="Basic residues" evidence="2">
    <location>
        <begin position="275"/>
        <end position="290"/>
    </location>
</feature>
<feature type="coiled-coil region" evidence="1">
    <location>
        <begin position="124"/>
        <end position="200"/>
    </location>
</feature>
<feature type="region of interest" description="Disordered" evidence="2">
    <location>
        <begin position="552"/>
        <end position="592"/>
    </location>
</feature>